<keyword evidence="2 6" id="KW-0479">Metal-binding</keyword>
<dbReference type="GO" id="GO:0006412">
    <property type="term" value="P:translation"/>
    <property type="evidence" value="ECO:0007669"/>
    <property type="project" value="UniProtKB-UniRule"/>
</dbReference>
<keyword evidence="3 6" id="KW-0378">Hydrolase</keyword>
<gene>
    <name evidence="6 7" type="primary">def</name>
    <name evidence="7" type="ORF">HMPREF0769_12690</name>
</gene>
<dbReference type="PRINTS" id="PR01576">
    <property type="entry name" value="PDEFORMYLASE"/>
</dbReference>
<dbReference type="InterPro" id="IPR036821">
    <property type="entry name" value="Peptide_deformylase_sf"/>
</dbReference>
<reference evidence="7" key="1">
    <citation type="submission" date="2010-05" db="EMBL/GenBank/DDBJ databases">
        <authorList>
            <person name="Muzny D."/>
            <person name="Qin X."/>
            <person name="Buhay C."/>
            <person name="Dugan-Rocha S."/>
            <person name="Ding Y."/>
            <person name="Chen G."/>
            <person name="Hawes A."/>
            <person name="Holder M."/>
            <person name="Jhangiani S."/>
            <person name="Johnson A."/>
            <person name="Khan Z."/>
            <person name="Li Z."/>
            <person name="Liu W."/>
            <person name="Liu X."/>
            <person name="Perez L."/>
            <person name="Shen H."/>
            <person name="Wang Q."/>
            <person name="Watt J."/>
            <person name="Xi L."/>
            <person name="Xin Y."/>
            <person name="Zhou J."/>
            <person name="Deng J."/>
            <person name="Jiang H."/>
            <person name="Liu Y."/>
            <person name="Qu J."/>
            <person name="Song X.-Z."/>
            <person name="Zhang L."/>
            <person name="Villasana D."/>
            <person name="Johnson A."/>
            <person name="Liu J."/>
            <person name="Liyanage D."/>
            <person name="Lorensuhewa L."/>
            <person name="Robinson T."/>
            <person name="Song A."/>
            <person name="Song B.-B."/>
            <person name="Dinh H."/>
            <person name="Thornton R."/>
            <person name="Coyle M."/>
            <person name="Francisco L."/>
            <person name="Jackson L."/>
            <person name="Javaid M."/>
            <person name="Korchina V."/>
            <person name="Kovar C."/>
            <person name="Mata R."/>
            <person name="Mathew T."/>
            <person name="Ngo R."/>
            <person name="Nguyen L."/>
            <person name="Nguyen N."/>
            <person name="Okwuonu G."/>
            <person name="Ongeri F."/>
            <person name="Pham C."/>
            <person name="Simmons D."/>
            <person name="Wilczek-Boney K."/>
            <person name="Hale W."/>
            <person name="Jakkamsetti A."/>
            <person name="Pham P."/>
            <person name="Ruth R."/>
            <person name="San Lucas F."/>
            <person name="Warren J."/>
            <person name="Zhang J."/>
            <person name="Zhao Z."/>
            <person name="Zhou C."/>
            <person name="Zhu D."/>
            <person name="Lee S."/>
            <person name="Bess C."/>
            <person name="Blankenburg K."/>
            <person name="Forbes L."/>
            <person name="Fu Q."/>
            <person name="Gubbala S."/>
            <person name="Hirani K."/>
            <person name="Jayaseelan J.C."/>
            <person name="Lara F."/>
            <person name="Munidasa M."/>
            <person name="Palculict T."/>
            <person name="Patil S."/>
            <person name="Pu L.-L."/>
            <person name="Saada N."/>
            <person name="Tang L."/>
            <person name="Weissenberger G."/>
            <person name="Zhu Y."/>
            <person name="Hemphill L."/>
            <person name="Shang Y."/>
            <person name="Youmans B."/>
            <person name="Ayvaz T."/>
            <person name="Ross M."/>
            <person name="Santibanez J."/>
            <person name="Aqrawi P."/>
            <person name="Gross S."/>
            <person name="Joshi V."/>
            <person name="Fowler G."/>
            <person name="Nazareth L."/>
            <person name="Reid J."/>
            <person name="Worley K."/>
            <person name="Petrosino J."/>
            <person name="Highlander S."/>
            <person name="Gibbs R."/>
        </authorList>
    </citation>
    <scope>NUCLEOTIDE SEQUENCE [LARGE SCALE GENOMIC DNA]</scope>
    <source>
        <strain evidence="7">MN8</strain>
    </source>
</reference>
<sequence length="207" mass="23588">MYEYLNNLFTVIQLKQIKIRKVQYMLTMKDIIRDGHPTLRQKAAELELPLTKEEKETLIAMREFLVNSQDEEIAKRYGLRSGVGLAAPQINISKRMIAVLIPDDGSGKSYDYMLVNPKIVSHSVQEAYLPTGEGCLSVDDNVAGLVHRHNRITIKAKDIEGNDIQLRLKGYPAIVFQHEIDHLNGVMFYDHIDKDHPLQPHTDAVEV</sequence>
<dbReference type="Proteomes" id="UP000003455">
    <property type="component" value="Chromosome"/>
</dbReference>
<feature type="binding site" evidence="6">
    <location>
        <position position="182"/>
    </location>
    <ligand>
        <name>Fe cation</name>
        <dbReference type="ChEBI" id="CHEBI:24875"/>
    </ligand>
</feature>
<organism evidence="7">
    <name type="scientific">Staphylococcus aureus subsp. aureus MN8</name>
    <dbReference type="NCBI Taxonomy" id="548470"/>
    <lineage>
        <taxon>Bacteria</taxon>
        <taxon>Bacillati</taxon>
        <taxon>Bacillota</taxon>
        <taxon>Bacilli</taxon>
        <taxon>Bacillales</taxon>
        <taxon>Staphylococcaceae</taxon>
        <taxon>Staphylococcus</taxon>
    </lineage>
</organism>
<evidence type="ECO:0000313" key="7">
    <source>
        <dbReference type="EMBL" id="EFH95069.1"/>
    </source>
</evidence>
<name>A0A0E1X6P3_STAAU</name>
<comment type="similarity">
    <text evidence="1 6">Belongs to the polypeptide deformylase family.</text>
</comment>
<dbReference type="HOGENOM" id="CLU_061901_4_0_9"/>
<dbReference type="GO" id="GO:0042586">
    <property type="term" value="F:peptide deformylase activity"/>
    <property type="evidence" value="ECO:0007669"/>
    <property type="project" value="UniProtKB-UniRule"/>
</dbReference>
<feature type="active site" evidence="6">
    <location>
        <position position="179"/>
    </location>
</feature>
<dbReference type="InterPro" id="IPR023635">
    <property type="entry name" value="Peptide_deformylase"/>
</dbReference>
<evidence type="ECO:0000256" key="4">
    <source>
        <dbReference type="ARBA" id="ARBA00022917"/>
    </source>
</evidence>
<protein>
    <recommendedName>
        <fullName evidence="6">Peptide deformylase</fullName>
        <shortName evidence="6">PDF</shortName>
        <ecNumber evidence="6">3.5.1.88</ecNumber>
    </recommendedName>
    <alternativeName>
        <fullName evidence="6">Polypeptide deformylase</fullName>
    </alternativeName>
</protein>
<dbReference type="EMBL" id="ACJA02000004">
    <property type="protein sequence ID" value="EFH95069.1"/>
    <property type="molecule type" value="Genomic_DNA"/>
</dbReference>
<dbReference type="SUPFAM" id="SSF56420">
    <property type="entry name" value="Peptide deformylase"/>
    <property type="match status" value="1"/>
</dbReference>
<comment type="catalytic activity">
    <reaction evidence="6">
        <text>N-terminal N-formyl-L-methionyl-[peptide] + H2O = N-terminal L-methionyl-[peptide] + formate</text>
        <dbReference type="Rhea" id="RHEA:24420"/>
        <dbReference type="Rhea" id="RHEA-COMP:10639"/>
        <dbReference type="Rhea" id="RHEA-COMP:10640"/>
        <dbReference type="ChEBI" id="CHEBI:15377"/>
        <dbReference type="ChEBI" id="CHEBI:15740"/>
        <dbReference type="ChEBI" id="CHEBI:49298"/>
        <dbReference type="ChEBI" id="CHEBI:64731"/>
        <dbReference type="EC" id="3.5.1.88"/>
    </reaction>
</comment>
<dbReference type="PANTHER" id="PTHR10458">
    <property type="entry name" value="PEPTIDE DEFORMYLASE"/>
    <property type="match status" value="1"/>
</dbReference>
<dbReference type="GO" id="GO:0046872">
    <property type="term" value="F:metal ion binding"/>
    <property type="evidence" value="ECO:0007669"/>
    <property type="project" value="UniProtKB-KW"/>
</dbReference>
<dbReference type="CDD" id="cd00487">
    <property type="entry name" value="Pep_deformylase"/>
    <property type="match status" value="1"/>
</dbReference>
<dbReference type="FunFam" id="3.90.45.10:FF:000002">
    <property type="entry name" value="Peptide deformylase"/>
    <property type="match status" value="1"/>
</dbReference>
<comment type="function">
    <text evidence="6">Removes the formyl group from the N-terminal Met of newly synthesized proteins. Requires at least a dipeptide for an efficient rate of reaction. N-terminal L-methionine is a prerequisite for activity but the enzyme has broad specificity at other positions.</text>
</comment>
<dbReference type="HAMAP" id="MF_00163">
    <property type="entry name" value="Pep_deformylase"/>
    <property type="match status" value="1"/>
</dbReference>
<dbReference type="Gene3D" id="3.90.45.10">
    <property type="entry name" value="Peptide deformylase"/>
    <property type="match status" value="1"/>
</dbReference>
<evidence type="ECO:0000256" key="6">
    <source>
        <dbReference type="HAMAP-Rule" id="MF_00163"/>
    </source>
</evidence>
<evidence type="ECO:0000256" key="1">
    <source>
        <dbReference type="ARBA" id="ARBA00010759"/>
    </source>
</evidence>
<dbReference type="PANTHER" id="PTHR10458:SF8">
    <property type="entry name" value="PEPTIDE DEFORMYLASE 2"/>
    <property type="match status" value="1"/>
</dbReference>
<proteinExistence type="inferred from homology"/>
<dbReference type="AlphaFoldDB" id="A0A0E1X6P3"/>
<accession>A0A0E1X6P3</accession>
<dbReference type="NCBIfam" id="TIGR00079">
    <property type="entry name" value="pept_deformyl"/>
    <property type="match status" value="1"/>
</dbReference>
<evidence type="ECO:0000256" key="3">
    <source>
        <dbReference type="ARBA" id="ARBA00022801"/>
    </source>
</evidence>
<evidence type="ECO:0000256" key="2">
    <source>
        <dbReference type="ARBA" id="ARBA00022723"/>
    </source>
</evidence>
<dbReference type="PIRSF" id="PIRSF004749">
    <property type="entry name" value="Pep_def"/>
    <property type="match status" value="1"/>
</dbReference>
<keyword evidence="4 6" id="KW-0648">Protein biosynthesis</keyword>
<feature type="binding site" evidence="6">
    <location>
        <position position="178"/>
    </location>
    <ligand>
        <name>Fe cation</name>
        <dbReference type="ChEBI" id="CHEBI:24875"/>
    </ligand>
</feature>
<comment type="cofactor">
    <cofactor evidence="6">
        <name>Fe(2+)</name>
        <dbReference type="ChEBI" id="CHEBI:29033"/>
    </cofactor>
    <text evidence="6">Binds 1 Fe(2+) ion.</text>
</comment>
<evidence type="ECO:0000256" key="5">
    <source>
        <dbReference type="ARBA" id="ARBA00023004"/>
    </source>
</evidence>
<comment type="caution">
    <text evidence="7">The sequence shown here is derived from an EMBL/GenBank/DDBJ whole genome shotgun (WGS) entry which is preliminary data.</text>
</comment>
<dbReference type="EC" id="3.5.1.88" evidence="6"/>
<feature type="binding site" evidence="6">
    <location>
        <position position="135"/>
    </location>
    <ligand>
        <name>Fe cation</name>
        <dbReference type="ChEBI" id="CHEBI:24875"/>
    </ligand>
</feature>
<dbReference type="Pfam" id="PF01327">
    <property type="entry name" value="Pep_deformylase"/>
    <property type="match status" value="1"/>
</dbReference>
<keyword evidence="5 6" id="KW-0408">Iron</keyword>